<dbReference type="Proteomes" id="UP000050790">
    <property type="component" value="Unassembled WGS sequence"/>
</dbReference>
<accession>A0AA84ZYU8</accession>
<feature type="compositionally biased region" description="Polar residues" evidence="1">
    <location>
        <begin position="102"/>
        <end position="114"/>
    </location>
</feature>
<protein>
    <submittedName>
        <fullName evidence="3">Uncharacterized protein</fullName>
    </submittedName>
</protein>
<dbReference type="WBParaSite" id="SMRG1_5570.1">
    <property type="protein sequence ID" value="SMRG1_5570.1"/>
    <property type="gene ID" value="SMRG1_5570"/>
</dbReference>
<feature type="region of interest" description="Disordered" evidence="1">
    <location>
        <begin position="69"/>
        <end position="114"/>
    </location>
</feature>
<name>A0AA84ZYU8_9TREM</name>
<evidence type="ECO:0000256" key="1">
    <source>
        <dbReference type="SAM" id="MobiDB-lite"/>
    </source>
</evidence>
<dbReference type="AlphaFoldDB" id="A0AA84ZYU8"/>
<evidence type="ECO:0000313" key="2">
    <source>
        <dbReference type="Proteomes" id="UP000050790"/>
    </source>
</evidence>
<evidence type="ECO:0000313" key="3">
    <source>
        <dbReference type="WBParaSite" id="SMRG1_5570.1"/>
    </source>
</evidence>
<feature type="compositionally biased region" description="Basic and acidic residues" evidence="1">
    <location>
        <begin position="80"/>
        <end position="92"/>
    </location>
</feature>
<organism evidence="2 3">
    <name type="scientific">Schistosoma margrebowiei</name>
    <dbReference type="NCBI Taxonomy" id="48269"/>
    <lineage>
        <taxon>Eukaryota</taxon>
        <taxon>Metazoa</taxon>
        <taxon>Spiralia</taxon>
        <taxon>Lophotrochozoa</taxon>
        <taxon>Platyhelminthes</taxon>
        <taxon>Trematoda</taxon>
        <taxon>Digenea</taxon>
        <taxon>Strigeidida</taxon>
        <taxon>Schistosomatoidea</taxon>
        <taxon>Schistosomatidae</taxon>
        <taxon>Schistosoma</taxon>
    </lineage>
</organism>
<sequence>MGEDNVEEAVQQFLTSHTNTLSPNCQDEESPAESMFGRLIRKCFVILNPKGRMRGLQKNNEDNSVYACNIRPGGPPPQSEMKKNGLEREARRRSSRLRKQTKFLQINPKLNSYD</sequence>
<reference evidence="3" key="1">
    <citation type="submission" date="2023-11" db="UniProtKB">
        <authorList>
            <consortium name="WormBaseParasite"/>
        </authorList>
    </citation>
    <scope>IDENTIFICATION</scope>
</reference>
<proteinExistence type="predicted"/>